<sequence>MASRASSETPAPAPRVEIPALPRLGTTWFERGVPYWLHRTRTAVGLLIVMSMACAFALAFYMGFREVLPPGVRVVWDTVQVIAACAVLVWGWVQQRRGHREQLHNPPTPLQSRLARRDQSGRAPGLVALGRGLAVLAAPVMPALVAYAVGWLTAWLTVREYPSEVGARRWMERR</sequence>
<keyword evidence="3" id="KW-1185">Reference proteome</keyword>
<proteinExistence type="predicted"/>
<accession>A0ABW6H9D0</accession>
<evidence type="ECO:0000313" key="3">
    <source>
        <dbReference type="Proteomes" id="UP001599756"/>
    </source>
</evidence>
<feature type="transmembrane region" description="Helical" evidence="1">
    <location>
        <begin position="74"/>
        <end position="93"/>
    </location>
</feature>
<feature type="transmembrane region" description="Helical" evidence="1">
    <location>
        <begin position="43"/>
        <end position="62"/>
    </location>
</feature>
<reference evidence="2 3" key="1">
    <citation type="submission" date="2024-09" db="EMBL/GenBank/DDBJ databases">
        <title>The Natural Products Discovery Center: Release of the First 8490 Sequenced Strains for Exploring Actinobacteria Biosynthetic Diversity.</title>
        <authorList>
            <person name="Kalkreuter E."/>
            <person name="Kautsar S.A."/>
            <person name="Yang D."/>
            <person name="Bader C.D."/>
            <person name="Teijaro C.N."/>
            <person name="Fluegel L."/>
            <person name="Davis C.M."/>
            <person name="Simpson J.R."/>
            <person name="Lauterbach L."/>
            <person name="Steele A.D."/>
            <person name="Gui C."/>
            <person name="Meng S."/>
            <person name="Li G."/>
            <person name="Viehrig K."/>
            <person name="Ye F."/>
            <person name="Su P."/>
            <person name="Kiefer A.F."/>
            <person name="Nichols A."/>
            <person name="Cepeda A.J."/>
            <person name="Yan W."/>
            <person name="Fan B."/>
            <person name="Jiang Y."/>
            <person name="Adhikari A."/>
            <person name="Zheng C.-J."/>
            <person name="Schuster L."/>
            <person name="Cowan T.M."/>
            <person name="Smanski M.J."/>
            <person name="Chevrette M.G."/>
            <person name="De Carvalho L.P.S."/>
            <person name="Shen B."/>
        </authorList>
    </citation>
    <scope>NUCLEOTIDE SEQUENCE [LARGE SCALE GENOMIC DNA]</scope>
    <source>
        <strain evidence="2 3">NPDC059500</strain>
    </source>
</reference>
<protein>
    <submittedName>
        <fullName evidence="2">Uncharacterized protein</fullName>
    </submittedName>
</protein>
<feature type="transmembrane region" description="Helical" evidence="1">
    <location>
        <begin position="126"/>
        <end position="149"/>
    </location>
</feature>
<evidence type="ECO:0000313" key="2">
    <source>
        <dbReference type="EMBL" id="MFE1752855.1"/>
    </source>
</evidence>
<dbReference type="RefSeq" id="WP_381807543.1">
    <property type="nucleotide sequence ID" value="NZ_JBHYTS010000031.1"/>
</dbReference>
<name>A0ABW6H9D0_9ACTN</name>
<dbReference type="Proteomes" id="UP001599756">
    <property type="component" value="Unassembled WGS sequence"/>
</dbReference>
<gene>
    <name evidence="2" type="ORF">ACFW88_20300</name>
</gene>
<keyword evidence="1" id="KW-0472">Membrane</keyword>
<organism evidence="2 3">
    <name type="scientific">Streptomyces anandii</name>
    <dbReference type="NCBI Taxonomy" id="285454"/>
    <lineage>
        <taxon>Bacteria</taxon>
        <taxon>Bacillati</taxon>
        <taxon>Actinomycetota</taxon>
        <taxon>Actinomycetes</taxon>
        <taxon>Kitasatosporales</taxon>
        <taxon>Streptomycetaceae</taxon>
        <taxon>Streptomyces</taxon>
    </lineage>
</organism>
<keyword evidence="1" id="KW-0812">Transmembrane</keyword>
<dbReference type="EMBL" id="JBHYTS010000031">
    <property type="protein sequence ID" value="MFE1752855.1"/>
    <property type="molecule type" value="Genomic_DNA"/>
</dbReference>
<evidence type="ECO:0000256" key="1">
    <source>
        <dbReference type="SAM" id="Phobius"/>
    </source>
</evidence>
<comment type="caution">
    <text evidence="2">The sequence shown here is derived from an EMBL/GenBank/DDBJ whole genome shotgun (WGS) entry which is preliminary data.</text>
</comment>
<keyword evidence="1" id="KW-1133">Transmembrane helix</keyword>